<protein>
    <submittedName>
        <fullName evidence="4">J domain-containing protein</fullName>
    </submittedName>
</protein>
<dbReference type="RefSeq" id="WP_283766026.1">
    <property type="nucleotide sequence ID" value="NZ_JAQOSO010000026.1"/>
</dbReference>
<organism evidence="4 5">
    <name type="scientific">Roseofilum capinflatum BLCC-M114</name>
    <dbReference type="NCBI Taxonomy" id="3022440"/>
    <lineage>
        <taxon>Bacteria</taxon>
        <taxon>Bacillati</taxon>
        <taxon>Cyanobacteriota</taxon>
        <taxon>Cyanophyceae</taxon>
        <taxon>Desertifilales</taxon>
        <taxon>Desertifilaceae</taxon>
        <taxon>Roseofilum</taxon>
        <taxon>Roseofilum capinflatum</taxon>
    </lineage>
</organism>
<dbReference type="InterPro" id="IPR001623">
    <property type="entry name" value="DnaJ_domain"/>
</dbReference>
<dbReference type="InterPro" id="IPR052763">
    <property type="entry name" value="DnaJ_C4"/>
</dbReference>
<comment type="caution">
    <text evidence="4">The sequence shown here is derived from an EMBL/GenBank/DDBJ whole genome shotgun (WGS) entry which is preliminary data.</text>
</comment>
<accession>A0ABT7B3G1</accession>
<keyword evidence="2" id="KW-0812">Transmembrane</keyword>
<keyword evidence="2" id="KW-1133">Transmembrane helix</keyword>
<dbReference type="Pfam" id="PF00226">
    <property type="entry name" value="DnaJ"/>
    <property type="match status" value="1"/>
</dbReference>
<keyword evidence="5" id="KW-1185">Reference proteome</keyword>
<feature type="domain" description="J" evidence="3">
    <location>
        <begin position="19"/>
        <end position="85"/>
    </location>
</feature>
<dbReference type="PROSITE" id="PS50076">
    <property type="entry name" value="DNAJ_2"/>
    <property type="match status" value="1"/>
</dbReference>
<dbReference type="PANTHER" id="PTHR44825:SF1">
    <property type="entry name" value="DNAJ HOMOLOG SUBFAMILY C MEMBER 4"/>
    <property type="match status" value="1"/>
</dbReference>
<feature type="region of interest" description="Disordered" evidence="1">
    <location>
        <begin position="1"/>
        <end position="20"/>
    </location>
</feature>
<dbReference type="PRINTS" id="PR00625">
    <property type="entry name" value="JDOMAIN"/>
</dbReference>
<dbReference type="EMBL" id="JAQOSO010000026">
    <property type="protein sequence ID" value="MDJ1173675.1"/>
    <property type="molecule type" value="Genomic_DNA"/>
</dbReference>
<feature type="transmembrane region" description="Helical" evidence="2">
    <location>
        <begin position="126"/>
        <end position="149"/>
    </location>
</feature>
<gene>
    <name evidence="4" type="ORF">PMG25_06170</name>
</gene>
<dbReference type="InterPro" id="IPR036869">
    <property type="entry name" value="J_dom_sf"/>
</dbReference>
<name>A0ABT7B3G1_9CYAN</name>
<evidence type="ECO:0000313" key="4">
    <source>
        <dbReference type="EMBL" id="MDJ1173675.1"/>
    </source>
</evidence>
<dbReference type="PANTHER" id="PTHR44825">
    <property type="match status" value="1"/>
</dbReference>
<keyword evidence="2" id="KW-0472">Membrane</keyword>
<dbReference type="CDD" id="cd06257">
    <property type="entry name" value="DnaJ"/>
    <property type="match status" value="1"/>
</dbReference>
<dbReference type="PROSITE" id="PS00636">
    <property type="entry name" value="DNAJ_1"/>
    <property type="match status" value="1"/>
</dbReference>
<dbReference type="Gene3D" id="1.10.287.110">
    <property type="entry name" value="DnaJ domain"/>
    <property type="match status" value="1"/>
</dbReference>
<proteinExistence type="predicted"/>
<reference evidence="4 5" key="1">
    <citation type="submission" date="2023-01" db="EMBL/GenBank/DDBJ databases">
        <title>Novel diversity within Roseofilum (Cyanobacteria; Desertifilaceae) from marine benthic mats with descriptions of four novel species.</title>
        <authorList>
            <person name="Wang Y."/>
            <person name="Berthold D.E."/>
            <person name="Hu J."/>
            <person name="Lefler F.W."/>
            <person name="Laughinghouse H.D. IV."/>
        </authorList>
    </citation>
    <scope>NUCLEOTIDE SEQUENCE [LARGE SCALE GENOMIC DNA]</scope>
    <source>
        <strain evidence="4 5">BLCC-M114</strain>
    </source>
</reference>
<dbReference type="Proteomes" id="UP001235849">
    <property type="component" value="Unassembled WGS sequence"/>
</dbReference>
<dbReference type="SUPFAM" id="SSF46565">
    <property type="entry name" value="Chaperone J-domain"/>
    <property type="match status" value="1"/>
</dbReference>
<evidence type="ECO:0000256" key="1">
    <source>
        <dbReference type="SAM" id="MobiDB-lite"/>
    </source>
</evidence>
<dbReference type="SMART" id="SM00271">
    <property type="entry name" value="DnaJ"/>
    <property type="match status" value="1"/>
</dbReference>
<dbReference type="InterPro" id="IPR018253">
    <property type="entry name" value="DnaJ_domain_CS"/>
</dbReference>
<evidence type="ECO:0000256" key="2">
    <source>
        <dbReference type="SAM" id="Phobius"/>
    </source>
</evidence>
<evidence type="ECO:0000313" key="5">
    <source>
        <dbReference type="Proteomes" id="UP001235849"/>
    </source>
</evidence>
<evidence type="ECO:0000259" key="3">
    <source>
        <dbReference type="PROSITE" id="PS50076"/>
    </source>
</evidence>
<sequence length="164" mass="18429">MNHPSSSSSDQRQQTLSSTHYVRLGVHPLASALEIRRAYRELSKRYHPDTTELDPDVATQRFHDLNEAYAVLSNPERRGIYDRAMGYSRFYVVRPPVDLRSGNSPKEYRSSAYLDSTDRPLSAGELFALFILGLTFVICLGLAIAIAWLHPELISPTLSLPPSP</sequence>